<accession>A0AAV7WSI0</accession>
<gene>
    <name evidence="1" type="ORF">NDU88_004663</name>
</gene>
<reference evidence="1" key="1">
    <citation type="journal article" date="2022" name="bioRxiv">
        <title>Sequencing and chromosome-scale assembly of the giantPleurodeles waltlgenome.</title>
        <authorList>
            <person name="Brown T."/>
            <person name="Elewa A."/>
            <person name="Iarovenko S."/>
            <person name="Subramanian E."/>
            <person name="Araus A.J."/>
            <person name="Petzold A."/>
            <person name="Susuki M."/>
            <person name="Suzuki K.-i.T."/>
            <person name="Hayashi T."/>
            <person name="Toyoda A."/>
            <person name="Oliveira C."/>
            <person name="Osipova E."/>
            <person name="Leigh N.D."/>
            <person name="Simon A."/>
            <person name="Yun M.H."/>
        </authorList>
    </citation>
    <scope>NUCLEOTIDE SEQUENCE</scope>
    <source>
        <strain evidence="1">20211129_DDA</strain>
        <tissue evidence="1">Liver</tissue>
    </source>
</reference>
<evidence type="ECO:0000313" key="2">
    <source>
        <dbReference type="Proteomes" id="UP001066276"/>
    </source>
</evidence>
<organism evidence="1 2">
    <name type="scientific">Pleurodeles waltl</name>
    <name type="common">Iberian ribbed newt</name>
    <dbReference type="NCBI Taxonomy" id="8319"/>
    <lineage>
        <taxon>Eukaryota</taxon>
        <taxon>Metazoa</taxon>
        <taxon>Chordata</taxon>
        <taxon>Craniata</taxon>
        <taxon>Vertebrata</taxon>
        <taxon>Euteleostomi</taxon>
        <taxon>Amphibia</taxon>
        <taxon>Batrachia</taxon>
        <taxon>Caudata</taxon>
        <taxon>Salamandroidea</taxon>
        <taxon>Salamandridae</taxon>
        <taxon>Pleurodelinae</taxon>
        <taxon>Pleurodeles</taxon>
    </lineage>
</organism>
<keyword evidence="2" id="KW-1185">Reference proteome</keyword>
<comment type="caution">
    <text evidence="1">The sequence shown here is derived from an EMBL/GenBank/DDBJ whole genome shotgun (WGS) entry which is preliminary data.</text>
</comment>
<dbReference type="Proteomes" id="UP001066276">
    <property type="component" value="Chromosome 1_1"/>
</dbReference>
<protein>
    <submittedName>
        <fullName evidence="1">Uncharacterized protein</fullName>
    </submittedName>
</protein>
<dbReference type="AlphaFoldDB" id="A0AAV7WSI0"/>
<dbReference type="EMBL" id="JANPWB010000001">
    <property type="protein sequence ID" value="KAJ1217068.1"/>
    <property type="molecule type" value="Genomic_DNA"/>
</dbReference>
<proteinExistence type="predicted"/>
<sequence>MGRPALVDLKYPVLHKIDISFCTGEQRHRAQDLTELRCNLRTMELAVGHVVVMVVLCHLEAGLQVKASGLSHQVKNRWCWTVGVGSGKEKRKGKGLWALRPGKELVVLDGRRRKREKEKVSIGIRGPGVVLEKEECGEVGGVLGYTPMSTQQVGSLLCDVPLKEERTGGQECVLNM</sequence>
<evidence type="ECO:0000313" key="1">
    <source>
        <dbReference type="EMBL" id="KAJ1217068.1"/>
    </source>
</evidence>
<name>A0AAV7WSI0_PLEWA</name>